<keyword evidence="3" id="KW-1185">Reference proteome</keyword>
<name>A0ABU8NS24_9SPHI</name>
<dbReference type="InterPro" id="IPR015330">
    <property type="entry name" value="DNA_primase/pol_bifunc_N"/>
</dbReference>
<sequence>MSNLTKVWGQVEMLLADGISLIPVRDKQEGDRAPKTPYNLWKQFQTRRVSKDELWHEMEAKNTSAIAIVCGKISGSLEVIDVDVKYKDGIYGTLSSLLQNNFPALFGKLRIHSTPSGGYHILYRIANAPDKFPGNVKLAGRPATEAELVLNPKSKTYNFLETRGEAGYILAPPSLDYGVHQDYNIPLISWDDRCNLINICRSLNEIIDVKQTVKATKSQSDYYSENPFDDYNHRGDISAVLTEYGWKPHNSHSKHYLYFTRPDKDSGVSGSFHAENRIFWSFTSSTTFDEQKGYKPVDVLLKLKFDGDTRKLYRYLVDNGFGMVKHSVEQTITKQAALANKPLPANFSTEAQDDYVLQVSRLKEDHPYGIFIKYDSDEEKYTVSREAIARVAKELGFRYYDGDLVKIDGFTINRVSERFFQDSLKDYIRDEDPDSYEELCNIYEAFMQKNGKYTAQRLQILDESLILTDDKHTCYKFYINGYQTITADEIVFNDYNTFSSLIWSDKIQHRNFNFGKSGRFLEYLKLAVHDLDQASKVLGYLSHEYKDETTGFIIVLTEQCPDPKQGGGSGKNVFCNLLKLTTTYTSKPGSQAKFDEKFFQSWNRQKIFGISDVPKNFDFLFLKEPATGSFIWKKLFKDEVEVDVKDAPKFIVQTNYSYEISDGGLRRRIIPLEFTNFFTLAGGLDVHFGCHFPNEWNEDDYAGFDTFISESIQVWLRGGNKLHATELTDTGWQKQWEQTYGNATGFILDNWDEWIMEGFITNETFKRRIETYFNENNIQKQYWPSSSKLNLAIAAYGEKHGVGYKKDVPKRFENGVFKSRIFFKGEEPDDSPPF</sequence>
<proteinExistence type="predicted"/>
<dbReference type="EMBL" id="JBBEUB010000009">
    <property type="protein sequence ID" value="MEJ2905055.1"/>
    <property type="molecule type" value="Genomic_DNA"/>
</dbReference>
<feature type="domain" description="DNA primase/polymerase bifunctional N-terminal" evidence="1">
    <location>
        <begin position="11"/>
        <end position="187"/>
    </location>
</feature>
<evidence type="ECO:0000313" key="2">
    <source>
        <dbReference type="EMBL" id="MEJ2905055.1"/>
    </source>
</evidence>
<dbReference type="SUPFAM" id="SSF56747">
    <property type="entry name" value="Prim-pol domain"/>
    <property type="match status" value="1"/>
</dbReference>
<gene>
    <name evidence="2" type="ORF">WAE58_21600</name>
</gene>
<comment type="caution">
    <text evidence="2">The sequence shown here is derived from an EMBL/GenBank/DDBJ whole genome shotgun (WGS) entry which is preliminary data.</text>
</comment>
<dbReference type="Pfam" id="PF09250">
    <property type="entry name" value="Prim-Pol"/>
    <property type="match status" value="1"/>
</dbReference>
<evidence type="ECO:0000313" key="3">
    <source>
        <dbReference type="Proteomes" id="UP001378956"/>
    </source>
</evidence>
<dbReference type="Proteomes" id="UP001378956">
    <property type="component" value="Unassembled WGS sequence"/>
</dbReference>
<accession>A0ABU8NS24</accession>
<dbReference type="SMART" id="SM00943">
    <property type="entry name" value="Prim-Pol"/>
    <property type="match status" value="1"/>
</dbReference>
<organism evidence="2 3">
    <name type="scientific">Pedobacter panaciterrae</name>
    <dbReference type="NCBI Taxonomy" id="363849"/>
    <lineage>
        <taxon>Bacteria</taxon>
        <taxon>Pseudomonadati</taxon>
        <taxon>Bacteroidota</taxon>
        <taxon>Sphingobacteriia</taxon>
        <taxon>Sphingobacteriales</taxon>
        <taxon>Sphingobacteriaceae</taxon>
        <taxon>Pedobacter</taxon>
    </lineage>
</organism>
<protein>
    <submittedName>
        <fullName evidence="2">Bifunctional DNA primase/polymerase</fullName>
    </submittedName>
</protein>
<evidence type="ECO:0000259" key="1">
    <source>
        <dbReference type="SMART" id="SM00943"/>
    </source>
</evidence>
<reference evidence="2 3" key="1">
    <citation type="submission" date="2024-03" db="EMBL/GenBank/DDBJ databases">
        <title>Sequence of Lycoming College Course Isolates.</title>
        <authorList>
            <person name="Plotts O."/>
            <person name="Newman J."/>
        </authorList>
    </citation>
    <scope>NUCLEOTIDE SEQUENCE [LARGE SCALE GENOMIC DNA]</scope>
    <source>
        <strain evidence="2 3">CJB-3</strain>
    </source>
</reference>
<dbReference type="RefSeq" id="WP_337717534.1">
    <property type="nucleotide sequence ID" value="NZ_JBBEUB010000009.1"/>
</dbReference>